<dbReference type="GO" id="GO:0042597">
    <property type="term" value="C:periplasmic space"/>
    <property type="evidence" value="ECO:0007669"/>
    <property type="project" value="InterPro"/>
</dbReference>
<reference evidence="9" key="1">
    <citation type="submission" date="2015-11" db="EMBL/GenBank/DDBJ databases">
        <authorList>
            <person name="Varghese N."/>
        </authorList>
    </citation>
    <scope>NUCLEOTIDE SEQUENCE [LARGE SCALE GENOMIC DNA]</scope>
    <source>
        <strain evidence="9">DSM 45899</strain>
    </source>
</reference>
<evidence type="ECO:0000256" key="6">
    <source>
        <dbReference type="SAM" id="Phobius"/>
    </source>
</evidence>
<dbReference type="InterPro" id="IPR014756">
    <property type="entry name" value="Ig_E-set"/>
</dbReference>
<evidence type="ECO:0000256" key="2">
    <source>
        <dbReference type="ARBA" id="ARBA00022723"/>
    </source>
</evidence>
<sequence>MRAVHRRSNLPLPGASPRGTVPRGQALRRAAPVVALTAVLVALLGSPASAHTALTSSDPAAGATLDAAPGAISLTFSGTVRGDGSSISVTGDGGAPAAVGALSAVDKTVTVPVSGLTGGGYQVVWTVVSADGHAINGQFPFTVAAPSPSPTSASPLAGPAQAAGSSSPAAPAAASPTPTVRIEPSAPPSSSDSNAVWWIIAVISVAVLLLAAVAAVQLIRRRGTAR</sequence>
<keyword evidence="9" id="KW-1185">Reference proteome</keyword>
<dbReference type="Proteomes" id="UP000198802">
    <property type="component" value="Unassembled WGS sequence"/>
</dbReference>
<evidence type="ECO:0000259" key="7">
    <source>
        <dbReference type="Pfam" id="PF04234"/>
    </source>
</evidence>
<dbReference type="GO" id="GO:0046688">
    <property type="term" value="P:response to copper ion"/>
    <property type="evidence" value="ECO:0007669"/>
    <property type="project" value="InterPro"/>
</dbReference>
<gene>
    <name evidence="8" type="ORF">Ga0074812_103225</name>
</gene>
<feature type="region of interest" description="Disordered" evidence="5">
    <location>
        <begin position="146"/>
        <end position="192"/>
    </location>
</feature>
<feature type="domain" description="CopC" evidence="7">
    <location>
        <begin position="51"/>
        <end position="143"/>
    </location>
</feature>
<accession>A0A0S4QHY6</accession>
<evidence type="ECO:0000256" key="1">
    <source>
        <dbReference type="ARBA" id="ARBA00004196"/>
    </source>
</evidence>
<dbReference type="GO" id="GO:0005886">
    <property type="term" value="C:plasma membrane"/>
    <property type="evidence" value="ECO:0007669"/>
    <property type="project" value="TreeGrafter"/>
</dbReference>
<dbReference type="InterPro" id="IPR007348">
    <property type="entry name" value="CopC_dom"/>
</dbReference>
<dbReference type="InterPro" id="IPR014755">
    <property type="entry name" value="Cu-Rt/internalin_Ig-like"/>
</dbReference>
<comment type="subcellular location">
    <subcellularLocation>
        <location evidence="1">Cell envelope</location>
    </subcellularLocation>
</comment>
<evidence type="ECO:0000256" key="5">
    <source>
        <dbReference type="SAM" id="MobiDB-lite"/>
    </source>
</evidence>
<organism evidence="8 9">
    <name type="scientific">Parafrankia irregularis</name>
    <dbReference type="NCBI Taxonomy" id="795642"/>
    <lineage>
        <taxon>Bacteria</taxon>
        <taxon>Bacillati</taxon>
        <taxon>Actinomycetota</taxon>
        <taxon>Actinomycetes</taxon>
        <taxon>Frankiales</taxon>
        <taxon>Frankiaceae</taxon>
        <taxon>Parafrankia</taxon>
    </lineage>
</organism>
<evidence type="ECO:0000313" key="8">
    <source>
        <dbReference type="EMBL" id="CUU54735.1"/>
    </source>
</evidence>
<evidence type="ECO:0000313" key="9">
    <source>
        <dbReference type="Proteomes" id="UP000198802"/>
    </source>
</evidence>
<keyword evidence="4" id="KW-0186">Copper</keyword>
<keyword evidence="6" id="KW-1133">Transmembrane helix</keyword>
<feature type="compositionally biased region" description="Low complexity" evidence="5">
    <location>
        <begin position="146"/>
        <end position="178"/>
    </location>
</feature>
<evidence type="ECO:0000256" key="3">
    <source>
        <dbReference type="ARBA" id="ARBA00022729"/>
    </source>
</evidence>
<keyword evidence="6" id="KW-0472">Membrane</keyword>
<evidence type="ECO:0000256" key="4">
    <source>
        <dbReference type="ARBA" id="ARBA00023008"/>
    </source>
</evidence>
<feature type="region of interest" description="Disordered" evidence="5">
    <location>
        <begin position="1"/>
        <end position="23"/>
    </location>
</feature>
<feature type="transmembrane region" description="Helical" evidence="6">
    <location>
        <begin position="195"/>
        <end position="219"/>
    </location>
</feature>
<dbReference type="AlphaFoldDB" id="A0A0S4QHY6"/>
<dbReference type="GO" id="GO:0005507">
    <property type="term" value="F:copper ion binding"/>
    <property type="evidence" value="ECO:0007669"/>
    <property type="project" value="InterPro"/>
</dbReference>
<dbReference type="SUPFAM" id="SSF81296">
    <property type="entry name" value="E set domains"/>
    <property type="match status" value="1"/>
</dbReference>
<dbReference type="InterPro" id="IPR032694">
    <property type="entry name" value="CopC/D"/>
</dbReference>
<dbReference type="PANTHER" id="PTHR34820">
    <property type="entry name" value="INNER MEMBRANE PROTEIN YEBZ"/>
    <property type="match status" value="1"/>
</dbReference>
<dbReference type="Gene3D" id="2.60.40.1220">
    <property type="match status" value="1"/>
</dbReference>
<protein>
    <recommendedName>
        <fullName evidence="7">CopC domain-containing protein</fullName>
    </recommendedName>
</protein>
<keyword evidence="3" id="KW-0732">Signal</keyword>
<dbReference type="PANTHER" id="PTHR34820:SF4">
    <property type="entry name" value="INNER MEMBRANE PROTEIN YEBZ"/>
    <property type="match status" value="1"/>
</dbReference>
<keyword evidence="6" id="KW-0812">Transmembrane</keyword>
<keyword evidence="2" id="KW-0479">Metal-binding</keyword>
<dbReference type="EMBL" id="FAOZ01000003">
    <property type="protein sequence ID" value="CUU54735.1"/>
    <property type="molecule type" value="Genomic_DNA"/>
</dbReference>
<dbReference type="Pfam" id="PF04234">
    <property type="entry name" value="CopC"/>
    <property type="match status" value="1"/>
</dbReference>
<dbReference type="GO" id="GO:0006825">
    <property type="term" value="P:copper ion transport"/>
    <property type="evidence" value="ECO:0007669"/>
    <property type="project" value="InterPro"/>
</dbReference>
<dbReference type="GO" id="GO:0030313">
    <property type="term" value="C:cell envelope"/>
    <property type="evidence" value="ECO:0007669"/>
    <property type="project" value="UniProtKB-SubCell"/>
</dbReference>
<proteinExistence type="predicted"/>
<name>A0A0S4QHY6_9ACTN</name>